<organism evidence="1 2">
    <name type="scientific">Dendrobium catenatum</name>
    <dbReference type="NCBI Taxonomy" id="906689"/>
    <lineage>
        <taxon>Eukaryota</taxon>
        <taxon>Viridiplantae</taxon>
        <taxon>Streptophyta</taxon>
        <taxon>Embryophyta</taxon>
        <taxon>Tracheophyta</taxon>
        <taxon>Spermatophyta</taxon>
        <taxon>Magnoliopsida</taxon>
        <taxon>Liliopsida</taxon>
        <taxon>Asparagales</taxon>
        <taxon>Orchidaceae</taxon>
        <taxon>Epidendroideae</taxon>
        <taxon>Malaxideae</taxon>
        <taxon>Dendrobiinae</taxon>
        <taxon>Dendrobium</taxon>
    </lineage>
</organism>
<dbReference type="OrthoDB" id="749663at2759"/>
<evidence type="ECO:0000313" key="2">
    <source>
        <dbReference type="Proteomes" id="UP000233837"/>
    </source>
</evidence>
<dbReference type="Gene3D" id="3.30.70.100">
    <property type="match status" value="1"/>
</dbReference>
<name>A0A2I0WJL8_9ASPA</name>
<proteinExistence type="predicted"/>
<evidence type="ECO:0008006" key="3">
    <source>
        <dbReference type="Google" id="ProtNLM"/>
    </source>
</evidence>
<protein>
    <recommendedName>
        <fullName evidence="3">HMA domain-containing protein</fullName>
    </recommendedName>
</protein>
<evidence type="ECO:0000313" key="1">
    <source>
        <dbReference type="EMBL" id="PKU75860.1"/>
    </source>
</evidence>
<reference evidence="1 2" key="1">
    <citation type="journal article" date="2016" name="Sci. Rep.">
        <title>The Dendrobium catenatum Lindl. genome sequence provides insights into polysaccharide synthase, floral development and adaptive evolution.</title>
        <authorList>
            <person name="Zhang G.Q."/>
            <person name="Xu Q."/>
            <person name="Bian C."/>
            <person name="Tsai W.C."/>
            <person name="Yeh C.M."/>
            <person name="Liu K.W."/>
            <person name="Yoshida K."/>
            <person name="Zhang L.S."/>
            <person name="Chang S.B."/>
            <person name="Chen F."/>
            <person name="Shi Y."/>
            <person name="Su Y.Y."/>
            <person name="Zhang Y.Q."/>
            <person name="Chen L.J."/>
            <person name="Yin Y."/>
            <person name="Lin M."/>
            <person name="Huang H."/>
            <person name="Deng H."/>
            <person name="Wang Z.W."/>
            <person name="Zhu S.L."/>
            <person name="Zhao X."/>
            <person name="Deng C."/>
            <person name="Niu S.C."/>
            <person name="Huang J."/>
            <person name="Wang M."/>
            <person name="Liu G.H."/>
            <person name="Yang H.J."/>
            <person name="Xiao X.J."/>
            <person name="Hsiao Y.Y."/>
            <person name="Wu W.L."/>
            <person name="Chen Y.Y."/>
            <person name="Mitsuda N."/>
            <person name="Ohme-Takagi M."/>
            <person name="Luo Y.B."/>
            <person name="Van de Peer Y."/>
            <person name="Liu Z.J."/>
        </authorList>
    </citation>
    <scope>NUCLEOTIDE SEQUENCE [LARGE SCALE GENOMIC DNA]</scope>
    <source>
        <tissue evidence="1">The whole plant</tissue>
    </source>
</reference>
<accession>A0A2I0WJL8</accession>
<dbReference type="InterPro" id="IPR044296">
    <property type="entry name" value="HIPP46"/>
</dbReference>
<reference evidence="1 2" key="2">
    <citation type="journal article" date="2017" name="Nature">
        <title>The Apostasia genome and the evolution of orchids.</title>
        <authorList>
            <person name="Zhang G.Q."/>
            <person name="Liu K.W."/>
            <person name="Li Z."/>
            <person name="Lohaus R."/>
            <person name="Hsiao Y.Y."/>
            <person name="Niu S.C."/>
            <person name="Wang J.Y."/>
            <person name="Lin Y.C."/>
            <person name="Xu Q."/>
            <person name="Chen L.J."/>
            <person name="Yoshida K."/>
            <person name="Fujiwara S."/>
            <person name="Wang Z.W."/>
            <person name="Zhang Y.Q."/>
            <person name="Mitsuda N."/>
            <person name="Wang M."/>
            <person name="Liu G.H."/>
            <person name="Pecoraro L."/>
            <person name="Huang H.X."/>
            <person name="Xiao X.J."/>
            <person name="Lin M."/>
            <person name="Wu X.Y."/>
            <person name="Wu W.L."/>
            <person name="Chen Y.Y."/>
            <person name="Chang S.B."/>
            <person name="Sakamoto S."/>
            <person name="Ohme-Takagi M."/>
            <person name="Yagi M."/>
            <person name="Zeng S.J."/>
            <person name="Shen C.Y."/>
            <person name="Yeh C.M."/>
            <person name="Luo Y.B."/>
            <person name="Tsai W.C."/>
            <person name="Van de Peer Y."/>
            <person name="Liu Z.J."/>
        </authorList>
    </citation>
    <scope>NUCLEOTIDE SEQUENCE [LARGE SCALE GENOMIC DNA]</scope>
    <source>
        <tissue evidence="1">The whole plant</tissue>
    </source>
</reference>
<dbReference type="EMBL" id="KZ502564">
    <property type="protein sequence ID" value="PKU75860.1"/>
    <property type="molecule type" value="Genomic_DNA"/>
</dbReference>
<dbReference type="AlphaFoldDB" id="A0A2I0WJL8"/>
<sequence>MAKQKVVLKLSMENNKQRAKALKCVTKLHGIASVSADDDKITVVGEGIDSVKLATMLRKKMGFVELVMVTPEKEEKPVLDAKNMQPLVQPIYYYAYPA</sequence>
<gene>
    <name evidence="1" type="ORF">MA16_Dca005907</name>
</gene>
<dbReference type="PANTHER" id="PTHR46371">
    <property type="entry name" value="OS04G0464100 PROTEIN"/>
    <property type="match status" value="1"/>
</dbReference>
<dbReference type="Proteomes" id="UP000233837">
    <property type="component" value="Unassembled WGS sequence"/>
</dbReference>
<keyword evidence="2" id="KW-1185">Reference proteome</keyword>